<proteinExistence type="predicted"/>
<evidence type="ECO:0000313" key="6">
    <source>
        <dbReference type="Proteomes" id="UP000536179"/>
    </source>
</evidence>
<evidence type="ECO:0000256" key="3">
    <source>
        <dbReference type="SAM" id="MobiDB-lite"/>
    </source>
</evidence>
<keyword evidence="6" id="KW-1185">Reference proteome</keyword>
<evidence type="ECO:0000256" key="2">
    <source>
        <dbReference type="ARBA" id="ARBA00022840"/>
    </source>
</evidence>
<name>A0A7W5E2H5_9BACT</name>
<feature type="region of interest" description="Disordered" evidence="3">
    <location>
        <begin position="1"/>
        <end position="25"/>
    </location>
</feature>
<dbReference type="InterPro" id="IPR003439">
    <property type="entry name" value="ABC_transporter-like_ATP-bd"/>
</dbReference>
<keyword evidence="2 5" id="KW-0067">ATP-binding</keyword>
<dbReference type="SUPFAM" id="SSF52540">
    <property type="entry name" value="P-loop containing nucleoside triphosphate hydrolases"/>
    <property type="match status" value="1"/>
</dbReference>
<protein>
    <submittedName>
        <fullName evidence="5">ABC-2 type transport system ATP-binding protein</fullName>
    </submittedName>
</protein>
<dbReference type="PROSITE" id="PS50893">
    <property type="entry name" value="ABC_TRANSPORTER_2"/>
    <property type="match status" value="1"/>
</dbReference>
<organism evidence="5 6">
    <name type="scientific">Aporhodopirellula rubra</name>
    <dbReference type="NCBI Taxonomy" id="980271"/>
    <lineage>
        <taxon>Bacteria</taxon>
        <taxon>Pseudomonadati</taxon>
        <taxon>Planctomycetota</taxon>
        <taxon>Planctomycetia</taxon>
        <taxon>Pirellulales</taxon>
        <taxon>Pirellulaceae</taxon>
        <taxon>Aporhodopirellula</taxon>
    </lineage>
</organism>
<dbReference type="EMBL" id="JACHXU010000019">
    <property type="protein sequence ID" value="MBB3209000.1"/>
    <property type="molecule type" value="Genomic_DNA"/>
</dbReference>
<evidence type="ECO:0000259" key="4">
    <source>
        <dbReference type="PROSITE" id="PS50893"/>
    </source>
</evidence>
<keyword evidence="1" id="KW-0547">Nucleotide-binding</keyword>
<dbReference type="SMART" id="SM00382">
    <property type="entry name" value="AAA"/>
    <property type="match status" value="1"/>
</dbReference>
<reference evidence="5 6" key="1">
    <citation type="submission" date="2020-08" db="EMBL/GenBank/DDBJ databases">
        <title>Genomic Encyclopedia of Type Strains, Phase III (KMG-III): the genomes of soil and plant-associated and newly described type strains.</title>
        <authorList>
            <person name="Whitman W."/>
        </authorList>
    </citation>
    <scope>NUCLEOTIDE SEQUENCE [LARGE SCALE GENOMIC DNA]</scope>
    <source>
        <strain evidence="5 6">CECT 8075</strain>
    </source>
</reference>
<comment type="caution">
    <text evidence="5">The sequence shown here is derived from an EMBL/GenBank/DDBJ whole genome shotgun (WGS) entry which is preliminary data.</text>
</comment>
<feature type="compositionally biased region" description="Basic and acidic residues" evidence="3">
    <location>
        <begin position="1"/>
        <end position="16"/>
    </location>
</feature>
<dbReference type="PANTHER" id="PTHR43582:SF5">
    <property type="entry name" value="ABC TRANSPORTER"/>
    <property type="match status" value="1"/>
</dbReference>
<evidence type="ECO:0000313" key="5">
    <source>
        <dbReference type="EMBL" id="MBB3209000.1"/>
    </source>
</evidence>
<sequence length="332" mass="35705">MIDDTATHDTLTRDDNTTNPDKGTPLVEVTGLSHRYGDTLAVDNLDLNVRGGEIVAVLGKNGSGKTTLFRVLSTLLPVQSGHAVIAGADLAKQTMTARGRLGIIFQSPSLDIKLTVLENMRCQGALYGLTGDRLINRCDELLKQFSLEDRRDDFCQTLSGGLKRRVELAKGLLHRPPVMLLDEPSTGLDPSARLALWDALETLASEGVAVMLTTHLMDEAAKATRVVLLDAGKKIADASPSELQRQVGDRVLTLVADDVALAESVLRDEFNLHPLRVGNTLRLTSEQSGDVDLASLVDPIASRLGDNVQSIAFGRASLEDVFVAKTGTAFLD</sequence>
<gene>
    <name evidence="5" type="ORF">FHS27_004834</name>
</gene>
<dbReference type="Pfam" id="PF00005">
    <property type="entry name" value="ABC_tran"/>
    <property type="match status" value="1"/>
</dbReference>
<feature type="domain" description="ABC transporter" evidence="4">
    <location>
        <begin position="27"/>
        <end position="256"/>
    </location>
</feature>
<dbReference type="PANTHER" id="PTHR43582">
    <property type="entry name" value="LINEARMYCIN RESISTANCE ATP-BINDING PROTEIN LNRL"/>
    <property type="match status" value="1"/>
</dbReference>
<dbReference type="GO" id="GO:0016887">
    <property type="term" value="F:ATP hydrolysis activity"/>
    <property type="evidence" value="ECO:0007669"/>
    <property type="project" value="InterPro"/>
</dbReference>
<dbReference type="RefSeq" id="WP_184307292.1">
    <property type="nucleotide sequence ID" value="NZ_JACHXU010000019.1"/>
</dbReference>
<dbReference type="InterPro" id="IPR027417">
    <property type="entry name" value="P-loop_NTPase"/>
</dbReference>
<dbReference type="Proteomes" id="UP000536179">
    <property type="component" value="Unassembled WGS sequence"/>
</dbReference>
<dbReference type="Gene3D" id="3.40.50.300">
    <property type="entry name" value="P-loop containing nucleotide triphosphate hydrolases"/>
    <property type="match status" value="1"/>
</dbReference>
<accession>A0A7W5E2H5</accession>
<evidence type="ECO:0000256" key="1">
    <source>
        <dbReference type="ARBA" id="ARBA00022741"/>
    </source>
</evidence>
<dbReference type="GO" id="GO:0005524">
    <property type="term" value="F:ATP binding"/>
    <property type="evidence" value="ECO:0007669"/>
    <property type="project" value="UniProtKB-KW"/>
</dbReference>
<dbReference type="AlphaFoldDB" id="A0A7W5E2H5"/>
<dbReference type="InterPro" id="IPR003593">
    <property type="entry name" value="AAA+_ATPase"/>
</dbReference>